<reference evidence="2 3" key="1">
    <citation type="journal article" date="2016" name="Mol. Biol. Evol.">
        <title>Comparative Genomics of Early-Diverging Mushroom-Forming Fungi Provides Insights into the Origins of Lignocellulose Decay Capabilities.</title>
        <authorList>
            <person name="Nagy L.G."/>
            <person name="Riley R."/>
            <person name="Tritt A."/>
            <person name="Adam C."/>
            <person name="Daum C."/>
            <person name="Floudas D."/>
            <person name="Sun H."/>
            <person name="Yadav J.S."/>
            <person name="Pangilinan J."/>
            <person name="Larsson K.H."/>
            <person name="Matsuura K."/>
            <person name="Barry K."/>
            <person name="Labutti K."/>
            <person name="Kuo R."/>
            <person name="Ohm R.A."/>
            <person name="Bhattacharya S.S."/>
            <person name="Shirouzu T."/>
            <person name="Yoshinaga Y."/>
            <person name="Martin F.M."/>
            <person name="Grigoriev I.V."/>
            <person name="Hibbett D.S."/>
        </authorList>
    </citation>
    <scope>NUCLEOTIDE SEQUENCE [LARGE SCALE GENOMIC DNA]</scope>
    <source>
        <strain evidence="2 3">HHB14362 ss-1</strain>
    </source>
</reference>
<evidence type="ECO:0000256" key="1">
    <source>
        <dbReference type="SAM" id="MobiDB-lite"/>
    </source>
</evidence>
<protein>
    <submittedName>
        <fullName evidence="2">Uncharacterized protein</fullName>
    </submittedName>
</protein>
<dbReference type="Proteomes" id="UP000076761">
    <property type="component" value="Unassembled WGS sequence"/>
</dbReference>
<organism evidence="2 3">
    <name type="scientific">Neolentinus lepideus HHB14362 ss-1</name>
    <dbReference type="NCBI Taxonomy" id="1314782"/>
    <lineage>
        <taxon>Eukaryota</taxon>
        <taxon>Fungi</taxon>
        <taxon>Dikarya</taxon>
        <taxon>Basidiomycota</taxon>
        <taxon>Agaricomycotina</taxon>
        <taxon>Agaricomycetes</taxon>
        <taxon>Gloeophyllales</taxon>
        <taxon>Gloeophyllaceae</taxon>
        <taxon>Neolentinus</taxon>
    </lineage>
</organism>
<dbReference type="InParanoid" id="A0A165QVE5"/>
<feature type="region of interest" description="Disordered" evidence="1">
    <location>
        <begin position="60"/>
        <end position="79"/>
    </location>
</feature>
<dbReference type="EMBL" id="KV425590">
    <property type="protein sequence ID" value="KZT22928.1"/>
    <property type="molecule type" value="Genomic_DNA"/>
</dbReference>
<feature type="region of interest" description="Disordered" evidence="1">
    <location>
        <begin position="1"/>
        <end position="52"/>
    </location>
</feature>
<evidence type="ECO:0000313" key="3">
    <source>
        <dbReference type="Proteomes" id="UP000076761"/>
    </source>
</evidence>
<dbReference type="AlphaFoldDB" id="A0A165QVE5"/>
<proteinExistence type="predicted"/>
<gene>
    <name evidence="2" type="ORF">NEOLEDRAFT_615926</name>
</gene>
<feature type="compositionally biased region" description="Low complexity" evidence="1">
    <location>
        <begin position="34"/>
        <end position="48"/>
    </location>
</feature>
<evidence type="ECO:0000313" key="2">
    <source>
        <dbReference type="EMBL" id="KZT22928.1"/>
    </source>
</evidence>
<keyword evidence="3" id="KW-1185">Reference proteome</keyword>
<feature type="compositionally biased region" description="Low complexity" evidence="1">
    <location>
        <begin position="1"/>
        <end position="14"/>
    </location>
</feature>
<sequence length="79" mass="8431">MQSNRRNASSTSNTGITSTPFPPLAPQTYRKKQSSASTSRPTTSSLTSWRNSPLSRLCNSGGCSDDSPWHQLGDVSEGA</sequence>
<name>A0A165QVE5_9AGAM</name>
<accession>A0A165QVE5</accession>